<dbReference type="PROSITE" id="PS51352">
    <property type="entry name" value="THIOREDOXIN_2"/>
    <property type="match status" value="1"/>
</dbReference>
<dbReference type="EMBL" id="RJJE01000017">
    <property type="protein sequence ID" value="RNI27132.1"/>
    <property type="molecule type" value="Genomic_DNA"/>
</dbReference>
<dbReference type="InterPro" id="IPR000866">
    <property type="entry name" value="AhpC/TSA"/>
</dbReference>
<dbReference type="PANTHER" id="PTHR42852">
    <property type="entry name" value="THIOL:DISULFIDE INTERCHANGE PROTEIN DSBE"/>
    <property type="match status" value="1"/>
</dbReference>
<dbReference type="RefSeq" id="WP_123133601.1">
    <property type="nucleotide sequence ID" value="NZ_RJJE01000017.1"/>
</dbReference>
<evidence type="ECO:0000313" key="3">
    <source>
        <dbReference type="EMBL" id="RNI27132.1"/>
    </source>
</evidence>
<protein>
    <submittedName>
        <fullName evidence="3">TlpA family protein disulfide reductase</fullName>
    </submittedName>
</protein>
<proteinExistence type="predicted"/>
<dbReference type="InterPro" id="IPR050553">
    <property type="entry name" value="Thioredoxin_ResA/DsbE_sf"/>
</dbReference>
<dbReference type="PANTHER" id="PTHR42852:SF13">
    <property type="entry name" value="PROTEIN DIPZ"/>
    <property type="match status" value="1"/>
</dbReference>
<dbReference type="Pfam" id="PF00578">
    <property type="entry name" value="AhpC-TSA"/>
    <property type="match status" value="1"/>
</dbReference>
<comment type="caution">
    <text evidence="3">The sequence shown here is derived from an EMBL/GenBank/DDBJ whole genome shotgun (WGS) entry which is preliminary data.</text>
</comment>
<dbReference type="AlphaFoldDB" id="A0A3M9MNL6"/>
<evidence type="ECO:0000313" key="4">
    <source>
        <dbReference type="Proteomes" id="UP000271010"/>
    </source>
</evidence>
<organism evidence="3 4">
    <name type="scientific">Rufibacter immobilis</name>
    <dbReference type="NCBI Taxonomy" id="1348778"/>
    <lineage>
        <taxon>Bacteria</taxon>
        <taxon>Pseudomonadati</taxon>
        <taxon>Bacteroidota</taxon>
        <taxon>Cytophagia</taxon>
        <taxon>Cytophagales</taxon>
        <taxon>Hymenobacteraceae</taxon>
        <taxon>Rufibacter</taxon>
    </lineage>
</organism>
<dbReference type="Gene3D" id="3.40.30.10">
    <property type="entry name" value="Glutaredoxin"/>
    <property type="match status" value="1"/>
</dbReference>
<dbReference type="CDD" id="cd02966">
    <property type="entry name" value="TlpA_like_family"/>
    <property type="match status" value="1"/>
</dbReference>
<dbReference type="InterPro" id="IPR013766">
    <property type="entry name" value="Thioredoxin_domain"/>
</dbReference>
<dbReference type="OrthoDB" id="616241at2"/>
<dbReference type="Proteomes" id="UP000271010">
    <property type="component" value="Unassembled WGS sequence"/>
</dbReference>
<keyword evidence="4" id="KW-1185">Reference proteome</keyword>
<evidence type="ECO:0000259" key="2">
    <source>
        <dbReference type="PROSITE" id="PS51352"/>
    </source>
</evidence>
<gene>
    <name evidence="3" type="ORF">EFA69_13225</name>
</gene>
<dbReference type="GO" id="GO:0016491">
    <property type="term" value="F:oxidoreductase activity"/>
    <property type="evidence" value="ECO:0007669"/>
    <property type="project" value="InterPro"/>
</dbReference>
<sequence>MNKNSLRKYAFYALLSAAVGTQACTSSSSSPDQLSAGTWRGTIEVSGQEMPFNFTVSEEAGKQVAHLINGEERILINEISHSQDSVRLQMHIFDAALIAKVEGNKLTGRWERKDQATPYSLPFTAEHGNSSRFSQNPAKPTLEVSGKWEVQFTDDEGKTYPAIGEFVQKGNALTGTFLTTTGDYRYLQGEVAGDQLKLSAFDGAHAYLFTAQGNPDGTLAGDFYAGQNSHETWTAKRNDAFQLASADTLTYLKPGFDRLDFSFPDLSGKKVALTDPQFKGKVVVAQIFGSWCPNCMDETKFLAPWYAKNKDRGVEVVGLGYEVSPEFDKAKVRVEKMRDRLNVTYPLLIGGTKDKELVAKSLPALNHVLSFPTTIFIDKQGKVRKIHTGFSGPGTGKYYEEFVQDFNKTIDQLLAEK</sequence>
<dbReference type="SUPFAM" id="SSF52833">
    <property type="entry name" value="Thioredoxin-like"/>
    <property type="match status" value="1"/>
</dbReference>
<name>A0A3M9MNL6_9BACT</name>
<dbReference type="InterPro" id="IPR036249">
    <property type="entry name" value="Thioredoxin-like_sf"/>
</dbReference>
<reference evidence="3 4" key="1">
    <citation type="submission" date="2018-11" db="EMBL/GenBank/DDBJ databases">
        <title>Rufibacter latericius sp. nov., isolated from water in Baiyang Lake.</title>
        <authorList>
            <person name="Yang Y."/>
        </authorList>
    </citation>
    <scope>NUCLEOTIDE SEQUENCE [LARGE SCALE GENOMIC DNA]</scope>
    <source>
        <strain evidence="3 4">MCC P1</strain>
    </source>
</reference>
<feature type="chain" id="PRO_5018096857" evidence="1">
    <location>
        <begin position="24"/>
        <end position="417"/>
    </location>
</feature>
<dbReference type="PROSITE" id="PS51257">
    <property type="entry name" value="PROKAR_LIPOPROTEIN"/>
    <property type="match status" value="1"/>
</dbReference>
<feature type="signal peptide" evidence="1">
    <location>
        <begin position="1"/>
        <end position="23"/>
    </location>
</feature>
<accession>A0A3M9MNL6</accession>
<dbReference type="GO" id="GO:0016209">
    <property type="term" value="F:antioxidant activity"/>
    <property type="evidence" value="ECO:0007669"/>
    <property type="project" value="InterPro"/>
</dbReference>
<keyword evidence="1" id="KW-0732">Signal</keyword>
<feature type="domain" description="Thioredoxin" evidence="2">
    <location>
        <begin position="252"/>
        <end position="415"/>
    </location>
</feature>
<evidence type="ECO:0000256" key="1">
    <source>
        <dbReference type="SAM" id="SignalP"/>
    </source>
</evidence>